<reference evidence="1 2" key="1">
    <citation type="submission" date="2018-04" db="EMBL/GenBank/DDBJ databases">
        <authorList>
            <person name="Vogel A."/>
        </authorList>
    </citation>
    <scope>NUCLEOTIDE SEQUENCE [LARGE SCALE GENOMIC DNA]</scope>
</reference>
<gene>
    <name evidence="1" type="ORF">CCAM_LOCUS23101</name>
</gene>
<dbReference type="EMBL" id="OOIL02002239">
    <property type="protein sequence ID" value="VFQ81325.1"/>
    <property type="molecule type" value="Genomic_DNA"/>
</dbReference>
<sequence length="69" mass="7979">MAVQATLTSFHDFSLSNLRLGCRIHRHYPKELHISGGCNLHQWCIVSILFHVYLFPIPMVSLNFELRGL</sequence>
<dbReference type="AlphaFoldDB" id="A0A484LY50"/>
<evidence type="ECO:0000313" key="1">
    <source>
        <dbReference type="EMBL" id="VFQ81325.1"/>
    </source>
</evidence>
<dbReference type="Proteomes" id="UP000595140">
    <property type="component" value="Unassembled WGS sequence"/>
</dbReference>
<accession>A0A484LY50</accession>
<keyword evidence="2" id="KW-1185">Reference proteome</keyword>
<name>A0A484LY50_9ASTE</name>
<protein>
    <submittedName>
        <fullName evidence="1">Uncharacterized protein</fullName>
    </submittedName>
</protein>
<proteinExistence type="predicted"/>
<evidence type="ECO:0000313" key="2">
    <source>
        <dbReference type="Proteomes" id="UP000595140"/>
    </source>
</evidence>
<organism evidence="1 2">
    <name type="scientific">Cuscuta campestris</name>
    <dbReference type="NCBI Taxonomy" id="132261"/>
    <lineage>
        <taxon>Eukaryota</taxon>
        <taxon>Viridiplantae</taxon>
        <taxon>Streptophyta</taxon>
        <taxon>Embryophyta</taxon>
        <taxon>Tracheophyta</taxon>
        <taxon>Spermatophyta</taxon>
        <taxon>Magnoliopsida</taxon>
        <taxon>eudicotyledons</taxon>
        <taxon>Gunneridae</taxon>
        <taxon>Pentapetalae</taxon>
        <taxon>asterids</taxon>
        <taxon>lamiids</taxon>
        <taxon>Solanales</taxon>
        <taxon>Convolvulaceae</taxon>
        <taxon>Cuscuteae</taxon>
        <taxon>Cuscuta</taxon>
        <taxon>Cuscuta subgen. Grammica</taxon>
        <taxon>Cuscuta sect. Cleistogrammica</taxon>
    </lineage>
</organism>